<feature type="signal peptide" evidence="2">
    <location>
        <begin position="1"/>
        <end position="25"/>
    </location>
</feature>
<dbReference type="PANTHER" id="PTHR43308:SF5">
    <property type="entry name" value="S-LAYER PROTEIN _ PEPTIDOGLYCAN ENDO-BETA-N-ACETYLGLUCOSAMINIDASE"/>
    <property type="match status" value="1"/>
</dbReference>
<evidence type="ECO:0000313" key="4">
    <source>
        <dbReference type="EMBL" id="RAV22585.1"/>
    </source>
</evidence>
<feature type="region of interest" description="Disordered" evidence="1">
    <location>
        <begin position="116"/>
        <end position="143"/>
    </location>
</feature>
<dbReference type="PANTHER" id="PTHR43308">
    <property type="entry name" value="OUTER MEMBRANE PROTEIN ALPHA-RELATED"/>
    <property type="match status" value="1"/>
</dbReference>
<dbReference type="EMBL" id="QMFB01000002">
    <property type="protein sequence ID" value="RAV22585.1"/>
    <property type="molecule type" value="Genomic_DNA"/>
</dbReference>
<proteinExistence type="predicted"/>
<dbReference type="InterPro" id="IPR051465">
    <property type="entry name" value="Cell_Envelope_Struct_Comp"/>
</dbReference>
<dbReference type="OrthoDB" id="1723494at2"/>
<reference evidence="4 5" key="1">
    <citation type="journal article" date="2009" name="Int. J. Syst. Evol. Microbiol.">
        <title>Paenibacillus contaminans sp. nov., isolated from a contaminated laboratory plate.</title>
        <authorList>
            <person name="Chou J.H."/>
            <person name="Lee J.H."/>
            <person name="Lin M.C."/>
            <person name="Chang P.S."/>
            <person name="Arun A.B."/>
            <person name="Young C.C."/>
            <person name="Chen W.M."/>
        </authorList>
    </citation>
    <scope>NUCLEOTIDE SEQUENCE [LARGE SCALE GENOMIC DNA]</scope>
    <source>
        <strain evidence="4 5">CKOBP-6</strain>
    </source>
</reference>
<dbReference type="InterPro" id="IPR001119">
    <property type="entry name" value="SLH_dom"/>
</dbReference>
<feature type="chain" id="PRO_5016338699" description="SLH domain-containing protein" evidence="2">
    <location>
        <begin position="26"/>
        <end position="552"/>
    </location>
</feature>
<gene>
    <name evidence="4" type="ORF">DQG23_06540</name>
</gene>
<organism evidence="4 5">
    <name type="scientific">Paenibacillus contaminans</name>
    <dbReference type="NCBI Taxonomy" id="450362"/>
    <lineage>
        <taxon>Bacteria</taxon>
        <taxon>Bacillati</taxon>
        <taxon>Bacillota</taxon>
        <taxon>Bacilli</taxon>
        <taxon>Bacillales</taxon>
        <taxon>Paenibacillaceae</taxon>
        <taxon>Paenibacillus</taxon>
    </lineage>
</organism>
<evidence type="ECO:0000313" key="5">
    <source>
        <dbReference type="Proteomes" id="UP000250369"/>
    </source>
</evidence>
<evidence type="ECO:0000256" key="1">
    <source>
        <dbReference type="SAM" id="MobiDB-lite"/>
    </source>
</evidence>
<dbReference type="PROSITE" id="PS51272">
    <property type="entry name" value="SLH"/>
    <property type="match status" value="3"/>
</dbReference>
<comment type="caution">
    <text evidence="4">The sequence shown here is derived from an EMBL/GenBank/DDBJ whole genome shotgun (WGS) entry which is preliminary data.</text>
</comment>
<feature type="domain" description="SLH" evidence="3">
    <location>
        <begin position="491"/>
        <end position="552"/>
    </location>
</feature>
<dbReference type="Proteomes" id="UP000250369">
    <property type="component" value="Unassembled WGS sequence"/>
</dbReference>
<feature type="domain" description="SLH" evidence="3">
    <location>
        <begin position="362"/>
        <end position="421"/>
    </location>
</feature>
<evidence type="ECO:0000259" key="3">
    <source>
        <dbReference type="PROSITE" id="PS51272"/>
    </source>
</evidence>
<feature type="domain" description="SLH" evidence="3">
    <location>
        <begin position="422"/>
        <end position="485"/>
    </location>
</feature>
<accession>A0A329MRM1</accession>
<protein>
    <recommendedName>
        <fullName evidence="3">SLH domain-containing protein</fullName>
    </recommendedName>
</protein>
<keyword evidence="5" id="KW-1185">Reference proteome</keyword>
<dbReference type="RefSeq" id="WP_113029991.1">
    <property type="nucleotide sequence ID" value="NZ_QMFB01000002.1"/>
</dbReference>
<dbReference type="Pfam" id="PF00395">
    <property type="entry name" value="SLH"/>
    <property type="match status" value="3"/>
</dbReference>
<name>A0A329MRM1_9BACL</name>
<keyword evidence="2" id="KW-0732">Signal</keyword>
<sequence>MRKQLTILCLLAMLAAIWIPASAFAAPITIQADKTEAARGETVQMSGKAEASSWITLRVTDESQSIVVFDGVKSDAEGRYRFAFVVPSAAAAGKWTVQTGSGTNVATLTLTVKSGVVSPEPTPTGGGSQPTPAPTPTPSPEASVKDGVISVKPAFSLAQDGRSVASLTIKPEDLQKALAQNADTITVHADTQTAESAVASVSAQALVDLLKSGQPIKLNIVLPFGSYELPLQSLDFAGLASRLQTTADKLEIRIKLAKADSKQSAVIAGAIAGLGAKQLADAVDFSVEAAYNGQSVPVTQFGSTYVGRTLPLAEGVDPSAATGVMVDSNGGLQFVPSVFKQEDDKWTAELKRKGNSLYTVIENRKSFRDTASHWAKADVGLLASKLIVQGVTADAFLPDADITRAQFTAIIVRALGLQEQSGDAPFRDVTAADWFSGAVSAAAEAKLVSGYEDGAFRPNAPITREELAVLMNNALRFAGEPGSGKPTEQLLAAFEDSDELAAWSRDAVAGIVEAGITEGKSAGRYEGAAPATRAETAVMVKRLLQKAGFING</sequence>
<dbReference type="AlphaFoldDB" id="A0A329MRM1"/>
<evidence type="ECO:0000256" key="2">
    <source>
        <dbReference type="SAM" id="SignalP"/>
    </source>
</evidence>